<evidence type="ECO:0000313" key="3">
    <source>
        <dbReference type="Proteomes" id="UP000216101"/>
    </source>
</evidence>
<accession>A0A266QCA0</accession>
<comment type="caution">
    <text evidence="2">The sequence shown here is derived from an EMBL/GenBank/DDBJ whole genome shotgun (WGS) entry which is preliminary data.</text>
</comment>
<dbReference type="NCBIfam" id="TIGR03354">
    <property type="entry name" value="VI_FHA"/>
    <property type="match status" value="1"/>
</dbReference>
<dbReference type="SUPFAM" id="SSF49879">
    <property type="entry name" value="SMAD/FHA domain"/>
    <property type="match status" value="1"/>
</dbReference>
<dbReference type="InterPro" id="IPR008984">
    <property type="entry name" value="SMAD_FHA_dom_sf"/>
</dbReference>
<keyword evidence="3" id="KW-1185">Reference proteome</keyword>
<dbReference type="Proteomes" id="UP000216101">
    <property type="component" value="Unassembled WGS sequence"/>
</dbReference>
<protein>
    <recommendedName>
        <fullName evidence="1">FHA domain-containing protein</fullName>
    </recommendedName>
</protein>
<dbReference type="Pfam" id="PF00498">
    <property type="entry name" value="FHA"/>
    <property type="match status" value="1"/>
</dbReference>
<dbReference type="RefSeq" id="WP_094984897.1">
    <property type="nucleotide sequence ID" value="NZ_NHNI01000001.1"/>
</dbReference>
<organism evidence="2 3">
    <name type="scientific">Cellvibrio mixtus</name>
    <dbReference type="NCBI Taxonomy" id="39650"/>
    <lineage>
        <taxon>Bacteria</taxon>
        <taxon>Pseudomonadati</taxon>
        <taxon>Pseudomonadota</taxon>
        <taxon>Gammaproteobacteria</taxon>
        <taxon>Cellvibrionales</taxon>
        <taxon>Cellvibrionaceae</taxon>
        <taxon>Cellvibrio</taxon>
    </lineage>
</organism>
<dbReference type="PROSITE" id="PS50006">
    <property type="entry name" value="FHA_DOMAIN"/>
    <property type="match status" value="1"/>
</dbReference>
<proteinExistence type="predicted"/>
<dbReference type="EMBL" id="NHNI01000001">
    <property type="protein sequence ID" value="OZY87497.1"/>
    <property type="molecule type" value="Genomic_DNA"/>
</dbReference>
<dbReference type="InterPro" id="IPR046883">
    <property type="entry name" value="T6SS_FHA_C"/>
</dbReference>
<evidence type="ECO:0000313" key="2">
    <source>
        <dbReference type="EMBL" id="OZY87497.1"/>
    </source>
</evidence>
<evidence type="ECO:0000259" key="1">
    <source>
        <dbReference type="PROSITE" id="PS50006"/>
    </source>
</evidence>
<sequence>MALQVTLVKTPGGVSLSRTSHLFDEQGGTFGRADTNSWKLPDPDKFLSSCHCEILWLSDAYYLLDRSTNGTFLNGSPEPIGRGVKSRIGHGDIFDIGDYSFSVSITEKASATSPFEDQALFSSHPATTIFDNEIGHRPIPEQSPIFEQPLDPLAMWDKAANARKLHMPFPDHTPAIVSTSIDDIFGGEPKYSSPHFASIDMSQNMDQAVTWPDVTRENLIPEDWEDDFSDLRTSLNGQPTEPSINTGSFQTPPTKHLTDVVIPTPHRDRQPLAERLTELETVSPIAPSPLPAANPFVAPPAPVSTDLVKASPAMTTVHHTAITQPDCAFIQAIGLDSSRLTEAEITEIATMSGQLMREIVEGMMGVLRSRTSIKNEFRMNVTTIQPVENNPLKFSVSVDDALENMFLKKSNAYKKPVDAFKEGFQEIAEHQVAMIGGIRQGFERMMERFNPENLEKSFTKQGRGGVIPGMQKAKYWSSYTEYYAGFTDNMESSFQHLFGSDFVSAYEDQLRRLAAARKKDKQ</sequence>
<dbReference type="Pfam" id="PF20232">
    <property type="entry name" value="T6SS_FHA_C"/>
    <property type="match status" value="1"/>
</dbReference>
<dbReference type="Gene3D" id="2.60.200.20">
    <property type="match status" value="1"/>
</dbReference>
<name>A0A266QCA0_9GAMM</name>
<dbReference type="InterPro" id="IPR017735">
    <property type="entry name" value="T6SS_FHA"/>
</dbReference>
<dbReference type="CDD" id="cd00060">
    <property type="entry name" value="FHA"/>
    <property type="match status" value="1"/>
</dbReference>
<dbReference type="SMART" id="SM00240">
    <property type="entry name" value="FHA"/>
    <property type="match status" value="1"/>
</dbReference>
<gene>
    <name evidence="2" type="ORF">CBP51_11140</name>
</gene>
<dbReference type="InterPro" id="IPR000253">
    <property type="entry name" value="FHA_dom"/>
</dbReference>
<reference evidence="3" key="1">
    <citation type="submission" date="2017-05" db="EMBL/GenBank/DDBJ databases">
        <authorList>
            <person name="Barney B.M."/>
        </authorList>
    </citation>
    <scope>NUCLEOTIDE SEQUENCE [LARGE SCALE GENOMIC DNA]</scope>
    <source>
        <strain evidence="3">PSBB022</strain>
    </source>
</reference>
<feature type="domain" description="FHA" evidence="1">
    <location>
        <begin position="14"/>
        <end position="78"/>
    </location>
</feature>
<dbReference type="AlphaFoldDB" id="A0A266QCA0"/>